<evidence type="ECO:0000313" key="3">
    <source>
        <dbReference type="EMBL" id="MEA5446785.1"/>
    </source>
</evidence>
<proteinExistence type="predicted"/>
<dbReference type="RefSeq" id="WP_346053317.1">
    <property type="nucleotide sequence ID" value="NZ_JAYGII010000057.1"/>
</dbReference>
<dbReference type="PIRSF" id="PIRSF003180">
    <property type="entry name" value="DiGMPpdiest_YuxH"/>
    <property type="match status" value="1"/>
</dbReference>
<dbReference type="InterPro" id="IPR014408">
    <property type="entry name" value="dGMP_Pdiesterase_EAL/HD-GYP"/>
</dbReference>
<sequence>MENVFIARQPIFRKNLSLHGYELLFRSGITETAQVNDGDSATSEVIMSTFTVFGLQDLVGDSTAFINLTRRFLVESGPLPLPSDRTVIEILEDVSVDDELLAAVQRLKKQGYTLALDDYNYSRETEPLLELVDIVKLEMPVLLGDGAEDLIKKFRSYDLTVLAEKIEDRPQLEHCRSLGCDLYQGFFLSRPDISSDTTLSTERLAIIELLSKIHDPDAEIPELEAVISRDLSLSYKLLRYINSAYYQRSFEIRSVRQAIMMLGMKELKRWASIVSLCNATDKPEELVKLLLVRAKMAELLANDLSPELADACFMAGLFSGLDALLDRPMEEILTRLPLAEDIKKALIEGVGPTGEILNNVLAYEVADPSGLHLPKLTAEEVRQHYLSALQWQQSQNQMI</sequence>
<feature type="domain" description="EAL" evidence="1">
    <location>
        <begin position="1"/>
        <end position="205"/>
    </location>
</feature>
<name>A0AAP6JGU1_9GAMM</name>
<dbReference type="PROSITE" id="PS51833">
    <property type="entry name" value="HDOD"/>
    <property type="match status" value="1"/>
</dbReference>
<dbReference type="Proteomes" id="UP001302316">
    <property type="component" value="Unassembled WGS sequence"/>
</dbReference>
<keyword evidence="4" id="KW-1185">Reference proteome</keyword>
<dbReference type="Gene3D" id="3.20.20.450">
    <property type="entry name" value="EAL domain"/>
    <property type="match status" value="1"/>
</dbReference>
<accession>A0AAP6JGU1</accession>
<comment type="caution">
    <text evidence="3">The sequence shown here is derived from an EMBL/GenBank/DDBJ whole genome shotgun (WGS) entry which is preliminary data.</text>
</comment>
<dbReference type="SUPFAM" id="SSF109604">
    <property type="entry name" value="HD-domain/PDEase-like"/>
    <property type="match status" value="1"/>
</dbReference>
<reference evidence="3 4" key="1">
    <citation type="submission" date="2023-12" db="EMBL/GenBank/DDBJ databases">
        <title>Whole-genome sequencing of halo(alkali)philic microorganisms from hypersaline lakes.</title>
        <authorList>
            <person name="Sorokin D.Y."/>
            <person name="Merkel A.Y."/>
            <person name="Messina E."/>
            <person name="Yakimov M."/>
        </authorList>
    </citation>
    <scope>NUCLEOTIDE SEQUENCE [LARGE SCALE GENOMIC DNA]</scope>
    <source>
        <strain evidence="3 4">AB-CW1</strain>
    </source>
</reference>
<dbReference type="InterPro" id="IPR035919">
    <property type="entry name" value="EAL_sf"/>
</dbReference>
<organism evidence="3 4">
    <name type="scientific">Natronospira elongata</name>
    <dbReference type="NCBI Taxonomy" id="3110268"/>
    <lineage>
        <taxon>Bacteria</taxon>
        <taxon>Pseudomonadati</taxon>
        <taxon>Pseudomonadota</taxon>
        <taxon>Gammaproteobacteria</taxon>
        <taxon>Natronospirales</taxon>
        <taxon>Natronospiraceae</taxon>
        <taxon>Natronospira</taxon>
    </lineage>
</organism>
<protein>
    <submittedName>
        <fullName evidence="3">HDOD domain-containing protein</fullName>
    </submittedName>
</protein>
<dbReference type="Pfam" id="PF08668">
    <property type="entry name" value="HDOD"/>
    <property type="match status" value="1"/>
</dbReference>
<dbReference type="PROSITE" id="PS50883">
    <property type="entry name" value="EAL"/>
    <property type="match status" value="1"/>
</dbReference>
<evidence type="ECO:0000259" key="1">
    <source>
        <dbReference type="PROSITE" id="PS50883"/>
    </source>
</evidence>
<dbReference type="InterPro" id="IPR001633">
    <property type="entry name" value="EAL_dom"/>
</dbReference>
<dbReference type="InterPro" id="IPR013976">
    <property type="entry name" value="HDOD"/>
</dbReference>
<dbReference type="Pfam" id="PF00563">
    <property type="entry name" value="EAL"/>
    <property type="match status" value="1"/>
</dbReference>
<gene>
    <name evidence="3" type="ORF">VCB98_13240</name>
</gene>
<dbReference type="SUPFAM" id="SSF141868">
    <property type="entry name" value="EAL domain-like"/>
    <property type="match status" value="1"/>
</dbReference>
<feature type="domain" description="HDOD" evidence="2">
    <location>
        <begin position="199"/>
        <end position="387"/>
    </location>
</feature>
<dbReference type="Gene3D" id="1.10.3210.10">
    <property type="entry name" value="Hypothetical protein af1432"/>
    <property type="match status" value="1"/>
</dbReference>
<dbReference type="SMART" id="SM00052">
    <property type="entry name" value="EAL"/>
    <property type="match status" value="1"/>
</dbReference>
<dbReference type="PANTHER" id="PTHR33525">
    <property type="match status" value="1"/>
</dbReference>
<dbReference type="EMBL" id="JAYGII010000057">
    <property type="protein sequence ID" value="MEA5446785.1"/>
    <property type="molecule type" value="Genomic_DNA"/>
</dbReference>
<dbReference type="InterPro" id="IPR052340">
    <property type="entry name" value="RNase_Y/CdgJ"/>
</dbReference>
<dbReference type="PANTHER" id="PTHR33525:SF4">
    <property type="entry name" value="CYCLIC DI-GMP PHOSPHODIESTERASE CDGJ"/>
    <property type="match status" value="1"/>
</dbReference>
<dbReference type="AlphaFoldDB" id="A0AAP6JGU1"/>
<evidence type="ECO:0000313" key="4">
    <source>
        <dbReference type="Proteomes" id="UP001302316"/>
    </source>
</evidence>
<evidence type="ECO:0000259" key="2">
    <source>
        <dbReference type="PROSITE" id="PS51833"/>
    </source>
</evidence>